<dbReference type="Proteomes" id="UP000002027">
    <property type="component" value="Chromosome 2"/>
</dbReference>
<evidence type="ECO:0000259" key="7">
    <source>
        <dbReference type="Pfam" id="PF00155"/>
    </source>
</evidence>
<dbReference type="EMBL" id="CP001824">
    <property type="protein sequence ID" value="ACZ40018.1"/>
    <property type="molecule type" value="Genomic_DNA"/>
</dbReference>
<evidence type="ECO:0000313" key="9">
    <source>
        <dbReference type="Proteomes" id="UP000002027"/>
    </source>
</evidence>
<dbReference type="AlphaFoldDB" id="D1C875"/>
<dbReference type="InterPro" id="IPR015424">
    <property type="entry name" value="PyrdxlP-dep_Trfase"/>
</dbReference>
<sequence length="404" mass="43310">MTAGHTELAVSRRCRALPVSPIRRLAPLADEAKRRGRRIIHLNIGQPDLQAPPSVAESIAGAAGRHLAYAPSRGLPEALDAWVTYYRHHGIEVEPGDIVITSGASEALSLAMIATCDPGDEILIPEPFYAPYQGTTAVAGLQLRTVPLGPGFTPPSPEAIRAAITPKTRAILICSPNNPTGTVYSREDLLALGEIVRETGIFLLSDETYREIVFDGPPAPSALSIPGLDDHVVVIDSISKRFNACGMRIGTIVSRNPAVMTAVADLAELRLAVPVIEQLAIAEALSAPEPYISTVVETYRQRVDALVTALSRIEGVTCHRPGGGFYVIAQLPVDDSEQFAAWLLRDFHVDGEAVMVTPMSDFYVTPGRGQDEIRLACVFDPETLTRAAGILEAGLAAYPSRRNA</sequence>
<evidence type="ECO:0000256" key="3">
    <source>
        <dbReference type="ARBA" id="ARBA00022576"/>
    </source>
</evidence>
<proteinExistence type="inferred from homology"/>
<dbReference type="NCBIfam" id="NF005744">
    <property type="entry name" value="PRK07568.1"/>
    <property type="match status" value="1"/>
</dbReference>
<comment type="cofactor">
    <cofactor evidence="1 6">
        <name>pyridoxal 5'-phosphate</name>
        <dbReference type="ChEBI" id="CHEBI:597326"/>
    </cofactor>
</comment>
<dbReference type="SUPFAM" id="SSF53383">
    <property type="entry name" value="PLP-dependent transferases"/>
    <property type="match status" value="1"/>
</dbReference>
<name>D1C875_SPHTD</name>
<organism evidence="8 9">
    <name type="scientific">Sphaerobacter thermophilus (strain ATCC 49802 / DSM 20745 / KCCM 41009 / NCIMB 13125 / S 6022)</name>
    <dbReference type="NCBI Taxonomy" id="479434"/>
    <lineage>
        <taxon>Bacteria</taxon>
        <taxon>Pseudomonadati</taxon>
        <taxon>Thermomicrobiota</taxon>
        <taxon>Thermomicrobia</taxon>
        <taxon>Sphaerobacterales</taxon>
        <taxon>Sphaerobacterineae</taxon>
        <taxon>Sphaerobacteraceae</taxon>
        <taxon>Sphaerobacter</taxon>
    </lineage>
</organism>
<protein>
    <recommendedName>
        <fullName evidence="6">Aminotransferase</fullName>
        <ecNumber evidence="6">2.6.1.-</ecNumber>
    </recommendedName>
</protein>
<evidence type="ECO:0000256" key="1">
    <source>
        <dbReference type="ARBA" id="ARBA00001933"/>
    </source>
</evidence>
<dbReference type="InterPro" id="IPR004839">
    <property type="entry name" value="Aminotransferase_I/II_large"/>
</dbReference>
<evidence type="ECO:0000256" key="4">
    <source>
        <dbReference type="ARBA" id="ARBA00022679"/>
    </source>
</evidence>
<dbReference type="PRINTS" id="PR00753">
    <property type="entry name" value="ACCSYNTHASE"/>
</dbReference>
<dbReference type="OrthoDB" id="9802872at2"/>
<dbReference type="STRING" id="479434.Sthe_2604"/>
<dbReference type="Pfam" id="PF00155">
    <property type="entry name" value="Aminotran_1_2"/>
    <property type="match status" value="1"/>
</dbReference>
<dbReference type="PANTHER" id="PTHR46383">
    <property type="entry name" value="ASPARTATE AMINOTRANSFERASE"/>
    <property type="match status" value="1"/>
</dbReference>
<dbReference type="KEGG" id="sti:Sthe_2604"/>
<dbReference type="eggNOG" id="COG0436">
    <property type="taxonomic scope" value="Bacteria"/>
</dbReference>
<dbReference type="InterPro" id="IPR015422">
    <property type="entry name" value="PyrdxlP-dep_Trfase_small"/>
</dbReference>
<dbReference type="GO" id="GO:0006520">
    <property type="term" value="P:amino acid metabolic process"/>
    <property type="evidence" value="ECO:0007669"/>
    <property type="project" value="InterPro"/>
</dbReference>
<evidence type="ECO:0000256" key="2">
    <source>
        <dbReference type="ARBA" id="ARBA00007441"/>
    </source>
</evidence>
<evidence type="ECO:0000256" key="5">
    <source>
        <dbReference type="ARBA" id="ARBA00022898"/>
    </source>
</evidence>
<evidence type="ECO:0000313" key="8">
    <source>
        <dbReference type="EMBL" id="ACZ40018.1"/>
    </source>
</evidence>
<dbReference type="GO" id="GO:0008483">
    <property type="term" value="F:transaminase activity"/>
    <property type="evidence" value="ECO:0007669"/>
    <property type="project" value="UniProtKB-KW"/>
</dbReference>
<keyword evidence="4 6" id="KW-0808">Transferase</keyword>
<dbReference type="InParanoid" id="D1C875"/>
<dbReference type="PANTHER" id="PTHR46383:SF2">
    <property type="entry name" value="AMINOTRANSFERASE"/>
    <property type="match status" value="1"/>
</dbReference>
<accession>D1C875</accession>
<reference evidence="8 9" key="2">
    <citation type="journal article" date="2010" name="Stand. Genomic Sci.">
        <title>Complete genome sequence of Desulfohalobium retbaense type strain (HR(100)).</title>
        <authorList>
            <person name="Spring S."/>
            <person name="Nolan M."/>
            <person name="Lapidus A."/>
            <person name="Glavina Del Rio T."/>
            <person name="Copeland A."/>
            <person name="Tice H."/>
            <person name="Cheng J.F."/>
            <person name="Lucas S."/>
            <person name="Land M."/>
            <person name="Chen F."/>
            <person name="Bruce D."/>
            <person name="Goodwin L."/>
            <person name="Pitluck S."/>
            <person name="Ivanova N."/>
            <person name="Mavromatis K."/>
            <person name="Mikhailova N."/>
            <person name="Pati A."/>
            <person name="Chen A."/>
            <person name="Palaniappan K."/>
            <person name="Hauser L."/>
            <person name="Chang Y.J."/>
            <person name="Jeffries C.D."/>
            <person name="Munk C."/>
            <person name="Kiss H."/>
            <person name="Chain P."/>
            <person name="Han C."/>
            <person name="Brettin T."/>
            <person name="Detter J.C."/>
            <person name="Schuler E."/>
            <person name="Goker M."/>
            <person name="Rohde M."/>
            <person name="Bristow J."/>
            <person name="Eisen J.A."/>
            <person name="Markowitz V."/>
            <person name="Hugenholtz P."/>
            <person name="Kyrpides N.C."/>
            <person name="Klenk H.P."/>
        </authorList>
    </citation>
    <scope>NUCLEOTIDE SEQUENCE [LARGE SCALE GENOMIC DNA]</scope>
    <source>
        <strain evidence="9">ATCC 49802 / DSM 20745 / S 6022</strain>
    </source>
</reference>
<feature type="domain" description="Aminotransferase class I/classII large" evidence="7">
    <location>
        <begin position="39"/>
        <end position="389"/>
    </location>
</feature>
<dbReference type="RefSeq" id="WP_012873057.1">
    <property type="nucleotide sequence ID" value="NC_013524.1"/>
</dbReference>
<keyword evidence="9" id="KW-1185">Reference proteome</keyword>
<keyword evidence="5" id="KW-0663">Pyridoxal phosphate</keyword>
<dbReference type="InterPro" id="IPR004838">
    <property type="entry name" value="NHTrfase_class1_PyrdxlP-BS"/>
</dbReference>
<dbReference type="CDD" id="cd00609">
    <property type="entry name" value="AAT_like"/>
    <property type="match status" value="1"/>
</dbReference>
<dbReference type="Gene3D" id="3.90.1150.10">
    <property type="entry name" value="Aspartate Aminotransferase, domain 1"/>
    <property type="match status" value="1"/>
</dbReference>
<reference evidence="9" key="1">
    <citation type="submission" date="2009-11" db="EMBL/GenBank/DDBJ databases">
        <title>The complete chromosome 2 of Sphaerobacter thermophilus DSM 20745.</title>
        <authorList>
            <person name="Lucas S."/>
            <person name="Copeland A."/>
            <person name="Lapidus A."/>
            <person name="Glavina del Rio T."/>
            <person name="Dalin E."/>
            <person name="Tice H."/>
            <person name="Bruce D."/>
            <person name="Goodwin L."/>
            <person name="Pitluck S."/>
            <person name="Kyrpides N."/>
            <person name="Mavromatis K."/>
            <person name="Ivanova N."/>
            <person name="Mikhailova N."/>
            <person name="LaButti K.M."/>
            <person name="Clum A."/>
            <person name="Sun H.I."/>
            <person name="Brettin T."/>
            <person name="Detter J.C."/>
            <person name="Han C."/>
            <person name="Larimer F."/>
            <person name="Land M."/>
            <person name="Hauser L."/>
            <person name="Markowitz V."/>
            <person name="Cheng J.F."/>
            <person name="Hugenholtz P."/>
            <person name="Woyke T."/>
            <person name="Wu D."/>
            <person name="Steenblock K."/>
            <person name="Schneider S."/>
            <person name="Pukall R."/>
            <person name="Goeker M."/>
            <person name="Klenk H.P."/>
            <person name="Eisen J.A."/>
        </authorList>
    </citation>
    <scope>NUCLEOTIDE SEQUENCE [LARGE SCALE GENOMIC DNA]</scope>
    <source>
        <strain evidence="9">ATCC 49802 / DSM 20745 / S 6022</strain>
    </source>
</reference>
<dbReference type="SMR" id="D1C875"/>
<dbReference type="Gene3D" id="3.40.640.10">
    <property type="entry name" value="Type I PLP-dependent aspartate aminotransferase-like (Major domain)"/>
    <property type="match status" value="1"/>
</dbReference>
<dbReference type="InterPro" id="IPR050596">
    <property type="entry name" value="AspAT/PAT-like"/>
</dbReference>
<keyword evidence="3 6" id="KW-0032">Aminotransferase</keyword>
<dbReference type="EC" id="2.6.1.-" evidence="6"/>
<evidence type="ECO:0000256" key="6">
    <source>
        <dbReference type="RuleBase" id="RU000481"/>
    </source>
</evidence>
<gene>
    <name evidence="8" type="ordered locus">Sthe_2604</name>
</gene>
<comment type="similarity">
    <text evidence="2 6">Belongs to the class-I pyridoxal-phosphate-dependent aminotransferase family.</text>
</comment>
<dbReference type="GO" id="GO:0030170">
    <property type="term" value="F:pyridoxal phosphate binding"/>
    <property type="evidence" value="ECO:0007669"/>
    <property type="project" value="InterPro"/>
</dbReference>
<dbReference type="HOGENOM" id="CLU_017584_4_3_0"/>
<dbReference type="PROSITE" id="PS00105">
    <property type="entry name" value="AA_TRANSFER_CLASS_1"/>
    <property type="match status" value="1"/>
</dbReference>
<dbReference type="InterPro" id="IPR015421">
    <property type="entry name" value="PyrdxlP-dep_Trfase_major"/>
</dbReference>